<protein>
    <recommendedName>
        <fullName evidence="5">F-box domain-containing protein</fullName>
    </recommendedName>
</protein>
<evidence type="ECO:0000259" key="1">
    <source>
        <dbReference type="Pfam" id="PF00646"/>
    </source>
</evidence>
<keyword evidence="4" id="KW-1185">Reference proteome</keyword>
<reference evidence="3" key="1">
    <citation type="journal article" date="2023" name="bioRxiv">
        <title>Improved chromosome-level genome assembly for marigold (Tagetes erecta).</title>
        <authorList>
            <person name="Jiang F."/>
            <person name="Yuan L."/>
            <person name="Wang S."/>
            <person name="Wang H."/>
            <person name="Xu D."/>
            <person name="Wang A."/>
            <person name="Fan W."/>
        </authorList>
    </citation>
    <scope>NUCLEOTIDE SEQUENCE</scope>
    <source>
        <strain evidence="3">WSJ</strain>
        <tissue evidence="3">Leaf</tissue>
    </source>
</reference>
<accession>A0AAD8KA33</accession>
<name>A0AAD8KA33_TARER</name>
<dbReference type="Pfam" id="PF00646">
    <property type="entry name" value="F-box"/>
    <property type="match status" value="1"/>
</dbReference>
<dbReference type="InterPro" id="IPR050796">
    <property type="entry name" value="SCF_F-box_component"/>
</dbReference>
<dbReference type="InterPro" id="IPR001810">
    <property type="entry name" value="F-box_dom"/>
</dbReference>
<evidence type="ECO:0000259" key="2">
    <source>
        <dbReference type="Pfam" id="PF07734"/>
    </source>
</evidence>
<sequence length="371" mass="42386">MKMNVNDEYDHLLPLSLIESQILPRLTAKSVGRCRCVCKQWKSFLSAPSFARTNIPNNDYKLLLVEDQGNLRTLPDNILHANPDPSDVYILASLDGLVCLGSKSIPTKLLFWNPLTGAYRKLCDPHPHYPFFDLPPFWDGGVGFYKDSSNDYKLVIVMSTGVCDFGAYVYSHKLDIWKEIDFNVGDMSSVNYTWSSAISCGQCLYFTVECICKSRRSWIICFDVETETFRSIPFPHVPTSPPCGSLVVLNGRVHLCVSYTSYILLKLNELAGDEEYIDFELLKELWRMDGDGWVKVSAFSEPLDNGFRSPYICTTTSGNSVIVLDEEINDSFKKMSTEDFTRQYRYFRSPSWEYRCSRMIYVESLVSPNCP</sequence>
<dbReference type="InterPro" id="IPR011043">
    <property type="entry name" value="Gal_Oxase/kelch_b-propeller"/>
</dbReference>
<dbReference type="SUPFAM" id="SSF50965">
    <property type="entry name" value="Galactose oxidase, central domain"/>
    <property type="match status" value="1"/>
</dbReference>
<dbReference type="Gene3D" id="1.20.1280.50">
    <property type="match status" value="1"/>
</dbReference>
<proteinExistence type="predicted"/>
<dbReference type="Proteomes" id="UP001229421">
    <property type="component" value="Unassembled WGS sequence"/>
</dbReference>
<dbReference type="AlphaFoldDB" id="A0AAD8KA33"/>
<dbReference type="NCBIfam" id="TIGR01640">
    <property type="entry name" value="F_box_assoc_1"/>
    <property type="match status" value="1"/>
</dbReference>
<dbReference type="InterPro" id="IPR017451">
    <property type="entry name" value="F-box-assoc_interact_dom"/>
</dbReference>
<organism evidence="3 4">
    <name type="scientific">Tagetes erecta</name>
    <name type="common">African marigold</name>
    <dbReference type="NCBI Taxonomy" id="13708"/>
    <lineage>
        <taxon>Eukaryota</taxon>
        <taxon>Viridiplantae</taxon>
        <taxon>Streptophyta</taxon>
        <taxon>Embryophyta</taxon>
        <taxon>Tracheophyta</taxon>
        <taxon>Spermatophyta</taxon>
        <taxon>Magnoliopsida</taxon>
        <taxon>eudicotyledons</taxon>
        <taxon>Gunneridae</taxon>
        <taxon>Pentapetalae</taxon>
        <taxon>asterids</taxon>
        <taxon>campanulids</taxon>
        <taxon>Asterales</taxon>
        <taxon>Asteraceae</taxon>
        <taxon>Asteroideae</taxon>
        <taxon>Heliantheae alliance</taxon>
        <taxon>Tageteae</taxon>
        <taxon>Tagetes</taxon>
    </lineage>
</organism>
<dbReference type="Pfam" id="PF07734">
    <property type="entry name" value="FBA_1"/>
    <property type="match status" value="1"/>
</dbReference>
<dbReference type="InterPro" id="IPR006527">
    <property type="entry name" value="F-box-assoc_dom_typ1"/>
</dbReference>
<dbReference type="EMBL" id="JAUHHV010000008">
    <property type="protein sequence ID" value="KAK1415795.1"/>
    <property type="molecule type" value="Genomic_DNA"/>
</dbReference>
<evidence type="ECO:0008006" key="5">
    <source>
        <dbReference type="Google" id="ProtNLM"/>
    </source>
</evidence>
<dbReference type="PANTHER" id="PTHR31672:SF13">
    <property type="entry name" value="F-BOX PROTEIN CPR30-LIKE"/>
    <property type="match status" value="1"/>
</dbReference>
<comment type="caution">
    <text evidence="3">The sequence shown here is derived from an EMBL/GenBank/DDBJ whole genome shotgun (WGS) entry which is preliminary data.</text>
</comment>
<evidence type="ECO:0000313" key="3">
    <source>
        <dbReference type="EMBL" id="KAK1415795.1"/>
    </source>
</evidence>
<dbReference type="InterPro" id="IPR036047">
    <property type="entry name" value="F-box-like_dom_sf"/>
</dbReference>
<dbReference type="PANTHER" id="PTHR31672">
    <property type="entry name" value="BNACNNG10540D PROTEIN"/>
    <property type="match status" value="1"/>
</dbReference>
<feature type="domain" description="F-box associated beta-propeller type 1" evidence="2">
    <location>
        <begin position="85"/>
        <end position="262"/>
    </location>
</feature>
<feature type="domain" description="F-box" evidence="1">
    <location>
        <begin position="22"/>
        <end position="50"/>
    </location>
</feature>
<gene>
    <name evidence="3" type="ORF">QVD17_31582</name>
</gene>
<dbReference type="SUPFAM" id="SSF81383">
    <property type="entry name" value="F-box domain"/>
    <property type="match status" value="1"/>
</dbReference>
<evidence type="ECO:0000313" key="4">
    <source>
        <dbReference type="Proteomes" id="UP001229421"/>
    </source>
</evidence>